<feature type="region of interest" description="Disordered" evidence="1">
    <location>
        <begin position="45"/>
        <end position="69"/>
    </location>
</feature>
<organism evidence="2 3">
    <name type="scientific">Lentinula raphanica</name>
    <dbReference type="NCBI Taxonomy" id="153919"/>
    <lineage>
        <taxon>Eukaryota</taxon>
        <taxon>Fungi</taxon>
        <taxon>Dikarya</taxon>
        <taxon>Basidiomycota</taxon>
        <taxon>Agaricomycotina</taxon>
        <taxon>Agaricomycetes</taxon>
        <taxon>Agaricomycetidae</taxon>
        <taxon>Agaricales</taxon>
        <taxon>Marasmiineae</taxon>
        <taxon>Omphalotaceae</taxon>
        <taxon>Lentinula</taxon>
    </lineage>
</organism>
<dbReference type="AlphaFoldDB" id="A0AA38P3I4"/>
<proteinExistence type="predicted"/>
<name>A0AA38P3I4_9AGAR</name>
<evidence type="ECO:0000313" key="3">
    <source>
        <dbReference type="Proteomes" id="UP001163846"/>
    </source>
</evidence>
<evidence type="ECO:0000256" key="1">
    <source>
        <dbReference type="SAM" id="MobiDB-lite"/>
    </source>
</evidence>
<accession>A0AA38P3I4</accession>
<feature type="compositionally biased region" description="Polar residues" evidence="1">
    <location>
        <begin position="45"/>
        <end position="55"/>
    </location>
</feature>
<keyword evidence="3" id="KW-1185">Reference proteome</keyword>
<gene>
    <name evidence="2" type="ORF">F5878DRAFT_308153</name>
</gene>
<dbReference type="EMBL" id="MU806410">
    <property type="protein sequence ID" value="KAJ3835446.1"/>
    <property type="molecule type" value="Genomic_DNA"/>
</dbReference>
<comment type="caution">
    <text evidence="2">The sequence shown here is derived from an EMBL/GenBank/DDBJ whole genome shotgun (WGS) entry which is preliminary data.</text>
</comment>
<dbReference type="Proteomes" id="UP001163846">
    <property type="component" value="Unassembled WGS sequence"/>
</dbReference>
<reference evidence="2" key="1">
    <citation type="submission" date="2022-08" db="EMBL/GenBank/DDBJ databases">
        <authorList>
            <consortium name="DOE Joint Genome Institute"/>
            <person name="Min B."/>
            <person name="Riley R."/>
            <person name="Sierra-Patev S."/>
            <person name="Naranjo-Ortiz M."/>
            <person name="Looney B."/>
            <person name="Konkel Z."/>
            <person name="Slot J.C."/>
            <person name="Sakamoto Y."/>
            <person name="Steenwyk J.L."/>
            <person name="Rokas A."/>
            <person name="Carro J."/>
            <person name="Camarero S."/>
            <person name="Ferreira P."/>
            <person name="Molpeceres G."/>
            <person name="Ruiz-Duenas F.J."/>
            <person name="Serrano A."/>
            <person name="Henrissat B."/>
            <person name="Drula E."/>
            <person name="Hughes K.W."/>
            <person name="Mata J.L."/>
            <person name="Ishikawa N.K."/>
            <person name="Vargas-Isla R."/>
            <person name="Ushijima S."/>
            <person name="Smith C.A."/>
            <person name="Ahrendt S."/>
            <person name="Andreopoulos W."/>
            <person name="He G."/>
            <person name="Labutti K."/>
            <person name="Lipzen A."/>
            <person name="Ng V."/>
            <person name="Sandor L."/>
            <person name="Barry K."/>
            <person name="Martinez A.T."/>
            <person name="Xiao Y."/>
            <person name="Gibbons J.G."/>
            <person name="Terashima K."/>
            <person name="Hibbett D.S."/>
            <person name="Grigoriev I.V."/>
        </authorList>
    </citation>
    <scope>NUCLEOTIDE SEQUENCE</scope>
    <source>
        <strain evidence="2">TFB9207</strain>
    </source>
</reference>
<sequence length="245" mass="27085">MSYVLGLSLYAGPESLSVHHWVIPAHLRVKGEKWMVCTSIYPDSTSAPQTLSSKTSRGKRKGLTGPFKPISKDQDSARCEAVCLQLLSSYPTTSSSFSVFPLAGNDRCLLIIYNMSDQRPPGRTINHGVLGGKRPRRRQRAFEDMHDAELVRTYNDAFSSDVPNAQYVRVDPIPTHSPNFTCSNADISGGMMSAVGGSQHISEDHHHHDTCNHIGVQNVYNYNYTIIDYKAAFIIGLFGEVIPKA</sequence>
<protein>
    <submittedName>
        <fullName evidence="2">Uncharacterized protein</fullName>
    </submittedName>
</protein>
<evidence type="ECO:0000313" key="2">
    <source>
        <dbReference type="EMBL" id="KAJ3835446.1"/>
    </source>
</evidence>